<protein>
    <submittedName>
        <fullName evidence="2">Prolyl oligopeptidase family serine peptidase</fullName>
    </submittedName>
</protein>
<dbReference type="InterPro" id="IPR001375">
    <property type="entry name" value="Peptidase_S9_cat"/>
</dbReference>
<dbReference type="GO" id="GO:0008236">
    <property type="term" value="F:serine-type peptidase activity"/>
    <property type="evidence" value="ECO:0007669"/>
    <property type="project" value="InterPro"/>
</dbReference>
<evidence type="ECO:0000259" key="1">
    <source>
        <dbReference type="Pfam" id="PF00326"/>
    </source>
</evidence>
<dbReference type="AlphaFoldDB" id="A0A6L6HS34"/>
<evidence type="ECO:0000313" key="3">
    <source>
        <dbReference type="Proteomes" id="UP000481417"/>
    </source>
</evidence>
<dbReference type="Proteomes" id="UP000481417">
    <property type="component" value="Unassembled WGS sequence"/>
</dbReference>
<comment type="caution">
    <text evidence="2">The sequence shown here is derived from an EMBL/GenBank/DDBJ whole genome shotgun (WGS) entry which is preliminary data.</text>
</comment>
<proteinExistence type="predicted"/>
<dbReference type="Pfam" id="PF00326">
    <property type="entry name" value="Peptidase_S9"/>
    <property type="match status" value="1"/>
</dbReference>
<name>A0A6L6HS34_9RHOB</name>
<sequence>MSKANRCSGLRFVPGSAPVPITLPLTFLVDGWSCEWSQCRLTGISRTRWRFARAGIWGNSLGGTLAALAAATGTFFDAVCANSGSAQPSEAGERFPRFLDKIAAMMGTADRARGTDMLARLDLSERLPDLSCPLLVLHGGNDTLFSQQNVRKIHDLAGSRDRTMLVWDDGEHCLYSYAAERNAIVAGWFRTRLEREGGLQ</sequence>
<accession>A0A6L6HS34</accession>
<feature type="domain" description="Peptidase S9 prolyl oligopeptidase catalytic" evidence="1">
    <location>
        <begin position="52"/>
        <end position="189"/>
    </location>
</feature>
<dbReference type="SUPFAM" id="SSF53474">
    <property type="entry name" value="alpha/beta-Hydrolases"/>
    <property type="match status" value="1"/>
</dbReference>
<keyword evidence="3" id="KW-1185">Reference proteome</keyword>
<dbReference type="Gene3D" id="3.40.50.1820">
    <property type="entry name" value="alpha/beta hydrolase"/>
    <property type="match status" value="1"/>
</dbReference>
<organism evidence="2 3">
    <name type="scientific">Paracoccus lichenicola</name>
    <dbReference type="NCBI Taxonomy" id="2665644"/>
    <lineage>
        <taxon>Bacteria</taxon>
        <taxon>Pseudomonadati</taxon>
        <taxon>Pseudomonadota</taxon>
        <taxon>Alphaproteobacteria</taxon>
        <taxon>Rhodobacterales</taxon>
        <taxon>Paracoccaceae</taxon>
        <taxon>Paracoccus</taxon>
    </lineage>
</organism>
<reference evidence="2 3" key="1">
    <citation type="submission" date="2019-11" db="EMBL/GenBank/DDBJ databases">
        <authorList>
            <person name="Lang L."/>
        </authorList>
    </citation>
    <scope>NUCLEOTIDE SEQUENCE [LARGE SCALE GENOMIC DNA]</scope>
    <source>
        <strain evidence="2 3">YIM 132242</strain>
    </source>
</reference>
<dbReference type="EMBL" id="WMBT01000007">
    <property type="protein sequence ID" value="MTE01110.1"/>
    <property type="molecule type" value="Genomic_DNA"/>
</dbReference>
<evidence type="ECO:0000313" key="2">
    <source>
        <dbReference type="EMBL" id="MTE01110.1"/>
    </source>
</evidence>
<dbReference type="GO" id="GO:0006508">
    <property type="term" value="P:proteolysis"/>
    <property type="evidence" value="ECO:0007669"/>
    <property type="project" value="InterPro"/>
</dbReference>
<dbReference type="InterPro" id="IPR029058">
    <property type="entry name" value="AB_hydrolase_fold"/>
</dbReference>
<gene>
    <name evidence="2" type="ORF">GIY56_12470</name>
</gene>